<proteinExistence type="predicted"/>
<sequence length="236" mass="26372">MRDYAIRCCFLEFPKRIWHKHETRDAGCMGGNANASEFRNQGKKQHATLRQLMTFDSAALCWQHHIASPLHRRGEGDRRITLNRAPRQSREHITTQPAENIAGRKRENLPPPPPVPDPEIDGRRSEASRLSSHRARALMSAACYLWASEGKKILRGDRSPEGGIGKGARASGMERAAQRGQRRSEERIRGDGWRLAQIPPSTRRVSPLSLASRGAGRRRARVSSCAAVSAAFWAGR</sequence>
<dbReference type="EMBL" id="JAAALK010000079">
    <property type="protein sequence ID" value="KAG8099653.1"/>
    <property type="molecule type" value="Genomic_DNA"/>
</dbReference>
<reference evidence="2" key="1">
    <citation type="journal article" date="2021" name="bioRxiv">
        <title>Whole Genome Assembly and Annotation of Northern Wild Rice, Zizania palustris L., Supports a Whole Genome Duplication in the Zizania Genus.</title>
        <authorList>
            <person name="Haas M."/>
            <person name="Kono T."/>
            <person name="Macchietto M."/>
            <person name="Millas R."/>
            <person name="McGilp L."/>
            <person name="Shao M."/>
            <person name="Duquette J."/>
            <person name="Hirsch C.N."/>
            <person name="Kimball J."/>
        </authorList>
    </citation>
    <scope>NUCLEOTIDE SEQUENCE</scope>
    <source>
        <tissue evidence="2">Fresh leaf tissue</tissue>
    </source>
</reference>
<gene>
    <name evidence="2" type="ORF">GUJ93_ZPchr0013g37258</name>
</gene>
<name>A0A8J5WYE7_ZIZPA</name>
<feature type="region of interest" description="Disordered" evidence="1">
    <location>
        <begin position="157"/>
        <end position="188"/>
    </location>
</feature>
<feature type="region of interest" description="Disordered" evidence="1">
    <location>
        <begin position="73"/>
        <end position="132"/>
    </location>
</feature>
<dbReference type="Proteomes" id="UP000729402">
    <property type="component" value="Unassembled WGS sequence"/>
</dbReference>
<organism evidence="2 3">
    <name type="scientific">Zizania palustris</name>
    <name type="common">Northern wild rice</name>
    <dbReference type="NCBI Taxonomy" id="103762"/>
    <lineage>
        <taxon>Eukaryota</taxon>
        <taxon>Viridiplantae</taxon>
        <taxon>Streptophyta</taxon>
        <taxon>Embryophyta</taxon>
        <taxon>Tracheophyta</taxon>
        <taxon>Spermatophyta</taxon>
        <taxon>Magnoliopsida</taxon>
        <taxon>Liliopsida</taxon>
        <taxon>Poales</taxon>
        <taxon>Poaceae</taxon>
        <taxon>BOP clade</taxon>
        <taxon>Oryzoideae</taxon>
        <taxon>Oryzeae</taxon>
        <taxon>Zizaniinae</taxon>
        <taxon>Zizania</taxon>
    </lineage>
</organism>
<evidence type="ECO:0000313" key="3">
    <source>
        <dbReference type="Proteomes" id="UP000729402"/>
    </source>
</evidence>
<evidence type="ECO:0000256" key="1">
    <source>
        <dbReference type="SAM" id="MobiDB-lite"/>
    </source>
</evidence>
<dbReference type="AlphaFoldDB" id="A0A8J5WYE7"/>
<keyword evidence="3" id="KW-1185">Reference proteome</keyword>
<reference evidence="2" key="2">
    <citation type="submission" date="2021-02" db="EMBL/GenBank/DDBJ databases">
        <authorList>
            <person name="Kimball J.A."/>
            <person name="Haas M.W."/>
            <person name="Macchietto M."/>
            <person name="Kono T."/>
            <person name="Duquette J."/>
            <person name="Shao M."/>
        </authorList>
    </citation>
    <scope>NUCLEOTIDE SEQUENCE</scope>
    <source>
        <tissue evidence="2">Fresh leaf tissue</tissue>
    </source>
</reference>
<accession>A0A8J5WYE7</accession>
<comment type="caution">
    <text evidence="2">The sequence shown here is derived from an EMBL/GenBank/DDBJ whole genome shotgun (WGS) entry which is preliminary data.</text>
</comment>
<evidence type="ECO:0000313" key="2">
    <source>
        <dbReference type="EMBL" id="KAG8099653.1"/>
    </source>
</evidence>
<protein>
    <submittedName>
        <fullName evidence="2">Uncharacterized protein</fullName>
    </submittedName>
</protein>